<protein>
    <recommendedName>
        <fullName evidence="1">PPM-type phosphatase domain-containing protein</fullName>
    </recommendedName>
</protein>
<keyword evidence="3" id="KW-1185">Reference proteome</keyword>
<dbReference type="OrthoDB" id="9805674at2"/>
<proteinExistence type="predicted"/>
<dbReference type="STRING" id="329726.AM1_2516"/>
<reference evidence="2 3" key="1">
    <citation type="journal article" date="2008" name="Proc. Natl. Acad. Sci. U.S.A.">
        <title>Niche adaptation and genome expansion in the chlorophyll d-producing cyanobacterium Acaryochloris marina.</title>
        <authorList>
            <person name="Swingley W.D."/>
            <person name="Chen M."/>
            <person name="Cheung P.C."/>
            <person name="Conrad A.L."/>
            <person name="Dejesa L.C."/>
            <person name="Hao J."/>
            <person name="Honchak B.M."/>
            <person name="Karbach L.E."/>
            <person name="Kurdoglu A."/>
            <person name="Lahiri S."/>
            <person name="Mastrian S.D."/>
            <person name="Miyashita H."/>
            <person name="Page L."/>
            <person name="Ramakrishna P."/>
            <person name="Satoh S."/>
            <person name="Sattley W.M."/>
            <person name="Shimada Y."/>
            <person name="Taylor H.L."/>
            <person name="Tomo T."/>
            <person name="Tsuchiya T."/>
            <person name="Wang Z.T."/>
            <person name="Raymond J."/>
            <person name="Mimuro M."/>
            <person name="Blankenship R.E."/>
            <person name="Touchman J.W."/>
        </authorList>
    </citation>
    <scope>NUCLEOTIDE SEQUENCE [LARGE SCALE GENOMIC DNA]</scope>
    <source>
        <strain evidence="3">MBIC 11017</strain>
    </source>
</reference>
<organism evidence="2 3">
    <name type="scientific">Acaryochloris marina (strain MBIC 11017)</name>
    <dbReference type="NCBI Taxonomy" id="329726"/>
    <lineage>
        <taxon>Bacteria</taxon>
        <taxon>Bacillati</taxon>
        <taxon>Cyanobacteriota</taxon>
        <taxon>Cyanophyceae</taxon>
        <taxon>Acaryochloridales</taxon>
        <taxon>Acaryochloridaceae</taxon>
        <taxon>Acaryochloris</taxon>
    </lineage>
</organism>
<dbReference type="AlphaFoldDB" id="B0C5E8"/>
<dbReference type="SUPFAM" id="SSF81606">
    <property type="entry name" value="PP2C-like"/>
    <property type="match status" value="1"/>
</dbReference>
<dbReference type="HOGENOM" id="CLU_066842_1_1_3"/>
<sequence length="269" mass="29876">MAWRAIVHSAIGTRHQQKQLPCQDYGNYLVQADTIIGAVSDGAGSAKFSDVGSKLAVKTALAILESRQEDWSAVDLDTIHAEAPSLFTEMVEAVVTALRSQAESGEYPLRELGCTLLGFISTPHWLACMQIGDGFIVTQAQQTAPESSETEPVPSFDLLFEPVKGEYINETVFVTSDNAVEHMQIAVRADHHPFVCAATDGLEKVAIRFQDWQAFPPFFKPFLDCLRSISDPEERQTYLEMFLESDRLNAKTDDDKTLLLCLFRPEADE</sequence>
<dbReference type="InterPro" id="IPR036457">
    <property type="entry name" value="PPM-type-like_dom_sf"/>
</dbReference>
<dbReference type="Proteomes" id="UP000000268">
    <property type="component" value="Chromosome"/>
</dbReference>
<dbReference type="Pfam" id="PF13672">
    <property type="entry name" value="PP2C_2"/>
    <property type="match status" value="1"/>
</dbReference>
<gene>
    <name evidence="2" type="ordered locus">AM1_2516</name>
</gene>
<dbReference type="EMBL" id="CP000828">
    <property type="protein sequence ID" value="ABW27524.1"/>
    <property type="molecule type" value="Genomic_DNA"/>
</dbReference>
<dbReference type="KEGG" id="amr:AM1_2516"/>
<name>B0C5E8_ACAM1</name>
<feature type="domain" description="PPM-type phosphatase" evidence="1">
    <location>
        <begin position="11"/>
        <end position="243"/>
    </location>
</feature>
<evidence type="ECO:0000259" key="1">
    <source>
        <dbReference type="Pfam" id="PF13672"/>
    </source>
</evidence>
<evidence type="ECO:0000313" key="2">
    <source>
        <dbReference type="EMBL" id="ABW27524.1"/>
    </source>
</evidence>
<accession>B0C5E8</accession>
<evidence type="ECO:0000313" key="3">
    <source>
        <dbReference type="Proteomes" id="UP000000268"/>
    </source>
</evidence>
<dbReference type="Gene3D" id="3.60.40.10">
    <property type="entry name" value="PPM-type phosphatase domain"/>
    <property type="match status" value="1"/>
</dbReference>
<dbReference type="InterPro" id="IPR001932">
    <property type="entry name" value="PPM-type_phosphatase-like_dom"/>
</dbReference>
<dbReference type="eggNOG" id="COG0631">
    <property type="taxonomic scope" value="Bacteria"/>
</dbReference>
<dbReference type="RefSeq" id="WP_012162983.1">
    <property type="nucleotide sequence ID" value="NC_009925.1"/>
</dbReference>